<dbReference type="AlphaFoldDB" id="A0A7S3V3U2"/>
<feature type="compositionally biased region" description="Low complexity" evidence="1">
    <location>
        <begin position="148"/>
        <end position="160"/>
    </location>
</feature>
<protein>
    <submittedName>
        <fullName evidence="2">Uncharacterized protein</fullName>
    </submittedName>
</protein>
<evidence type="ECO:0000256" key="1">
    <source>
        <dbReference type="SAM" id="MobiDB-lite"/>
    </source>
</evidence>
<evidence type="ECO:0000313" key="2">
    <source>
        <dbReference type="EMBL" id="CAE0455341.1"/>
    </source>
</evidence>
<accession>A0A7S3V3U2</accession>
<reference evidence="2" key="1">
    <citation type="submission" date="2021-01" db="EMBL/GenBank/DDBJ databases">
        <authorList>
            <person name="Corre E."/>
            <person name="Pelletier E."/>
            <person name="Niang G."/>
            <person name="Scheremetjew M."/>
            <person name="Finn R."/>
            <person name="Kale V."/>
            <person name="Holt S."/>
            <person name="Cochrane G."/>
            <person name="Meng A."/>
            <person name="Brown T."/>
            <person name="Cohen L."/>
        </authorList>
    </citation>
    <scope>NUCLEOTIDE SEQUENCE</scope>
    <source>
        <strain evidence="2">MM31A-1</strain>
    </source>
</reference>
<name>A0A7S3V3U2_9STRA</name>
<dbReference type="EMBL" id="HBIO01000248">
    <property type="protein sequence ID" value="CAE0455341.1"/>
    <property type="molecule type" value="Transcribed_RNA"/>
</dbReference>
<feature type="compositionally biased region" description="Low complexity" evidence="1">
    <location>
        <begin position="242"/>
        <end position="254"/>
    </location>
</feature>
<proteinExistence type="predicted"/>
<gene>
    <name evidence="2" type="ORF">CDEB00056_LOCUS182</name>
</gene>
<sequence length="342" mass="36871">MTRSYHSYDTTAFAPSSSSILNKSGSGCSGGSGKQLNFVSEQKGYKCKYGLHAPYPSFGKISSSKVGNLQATSLLLSDAVQTTYEYVPQTFEPQVNTPALSAFLVIAVVFSLLQLRINSVRDAGVRRQEALATLRIVKAAQLDVNELSSSPSGSASASRSTKPTNEEVQMAVKAYQNALEDELNLRTIIPGVRIVAPNDPKRREEDIAAAKQFLNWDLQEELEGVSSISEEEENAILTSNVSSLSRSRSSSSSSGKLTKNDLLMQSRRRFDGKESRTNSDKEDEGELSNAAKAVLLTVALSQVLLLVVLSFDPMTANDVFTSISGPPPADVPLSSWASTTTM</sequence>
<feature type="compositionally biased region" description="Basic and acidic residues" evidence="1">
    <location>
        <begin position="268"/>
        <end position="280"/>
    </location>
</feature>
<feature type="region of interest" description="Disordered" evidence="1">
    <location>
        <begin position="239"/>
        <end position="286"/>
    </location>
</feature>
<feature type="region of interest" description="Disordered" evidence="1">
    <location>
        <begin position="147"/>
        <end position="166"/>
    </location>
</feature>
<organism evidence="2">
    <name type="scientific">Chaetoceros debilis</name>
    <dbReference type="NCBI Taxonomy" id="122233"/>
    <lineage>
        <taxon>Eukaryota</taxon>
        <taxon>Sar</taxon>
        <taxon>Stramenopiles</taxon>
        <taxon>Ochrophyta</taxon>
        <taxon>Bacillariophyta</taxon>
        <taxon>Coscinodiscophyceae</taxon>
        <taxon>Chaetocerotophycidae</taxon>
        <taxon>Chaetocerotales</taxon>
        <taxon>Chaetocerotaceae</taxon>
        <taxon>Chaetoceros</taxon>
    </lineage>
</organism>